<dbReference type="Proteomes" id="UP001249291">
    <property type="component" value="Unassembled WGS sequence"/>
</dbReference>
<evidence type="ECO:0000256" key="1">
    <source>
        <dbReference type="SAM" id="MobiDB-lite"/>
    </source>
</evidence>
<evidence type="ECO:0000313" key="4">
    <source>
        <dbReference type="Proteomes" id="UP001249291"/>
    </source>
</evidence>
<dbReference type="EMBL" id="JAVIZQ010000001">
    <property type="protein sequence ID" value="MDR6142048.1"/>
    <property type="molecule type" value="Genomic_DNA"/>
</dbReference>
<keyword evidence="4" id="KW-1185">Reference proteome</keyword>
<protein>
    <recommendedName>
        <fullName evidence="2">Terminase small subunit actinomycetes phage-type domain-containing protein</fullName>
    </recommendedName>
</protein>
<proteinExistence type="predicted"/>
<feature type="region of interest" description="Disordered" evidence="1">
    <location>
        <begin position="88"/>
        <end position="123"/>
    </location>
</feature>
<organism evidence="3 4">
    <name type="scientific">Microbacterium foliorum</name>
    <dbReference type="NCBI Taxonomy" id="104336"/>
    <lineage>
        <taxon>Bacteria</taxon>
        <taxon>Bacillati</taxon>
        <taxon>Actinomycetota</taxon>
        <taxon>Actinomycetes</taxon>
        <taxon>Micrococcales</taxon>
        <taxon>Microbacteriaceae</taxon>
        <taxon>Microbacterium</taxon>
    </lineage>
</organism>
<gene>
    <name evidence="3" type="ORF">QE375_001602</name>
</gene>
<dbReference type="InterPro" id="IPR057630">
    <property type="entry name" value="Terminase_6"/>
</dbReference>
<accession>A0ABU1HPS8</accession>
<feature type="compositionally biased region" description="Low complexity" evidence="1">
    <location>
        <begin position="99"/>
        <end position="110"/>
    </location>
</feature>
<dbReference type="Pfam" id="PF23931">
    <property type="entry name" value="Terminase_6"/>
    <property type="match status" value="1"/>
</dbReference>
<reference evidence="3 4" key="1">
    <citation type="submission" date="2023-08" db="EMBL/GenBank/DDBJ databases">
        <title>Functional and genomic diversity of the sorghum phyllosphere microbiome.</title>
        <authorList>
            <person name="Shade A."/>
        </authorList>
    </citation>
    <scope>NUCLEOTIDE SEQUENCE [LARGE SCALE GENOMIC DNA]</scope>
    <source>
        <strain evidence="3 4">SORGH_AS_0445</strain>
    </source>
</reference>
<dbReference type="RefSeq" id="WP_309689716.1">
    <property type="nucleotide sequence ID" value="NZ_JAVIZQ010000001.1"/>
</dbReference>
<name>A0ABU1HPS8_9MICO</name>
<evidence type="ECO:0000259" key="2">
    <source>
        <dbReference type="Pfam" id="PF23931"/>
    </source>
</evidence>
<evidence type="ECO:0000313" key="3">
    <source>
        <dbReference type="EMBL" id="MDR6142048.1"/>
    </source>
</evidence>
<feature type="domain" description="Terminase small subunit actinomycetes phage-type" evidence="2">
    <location>
        <begin position="12"/>
        <end position="101"/>
    </location>
</feature>
<comment type="caution">
    <text evidence="3">The sequence shown here is derived from an EMBL/GenBank/DDBJ whole genome shotgun (WGS) entry which is preliminary data.</text>
</comment>
<sequence>MTVFAHESVAEALERGLKNAKHLRMRHAPAVAAARALARKIDAWDIIVDWALEDASETKGARPAVPANDNVSIASFLKYLDALGLTPEDEAPAATPGRPATKPAPAAQPTNKVLAFRQKAQAG</sequence>